<comment type="caution">
    <text evidence="2">The sequence shown here is derived from an EMBL/GenBank/DDBJ whole genome shotgun (WGS) entry which is preliminary data.</text>
</comment>
<dbReference type="PANTHER" id="PTHR10579">
    <property type="entry name" value="CALCIUM-ACTIVATED CHLORIDE CHANNEL REGULATOR"/>
    <property type="match status" value="1"/>
</dbReference>
<evidence type="ECO:0000313" key="2">
    <source>
        <dbReference type="EMBL" id="KAK3583048.1"/>
    </source>
</evidence>
<dbReference type="AlphaFoldDB" id="A0AAE0VLV6"/>
<dbReference type="EMBL" id="JAEAOA010000312">
    <property type="protein sequence ID" value="KAK3583048.1"/>
    <property type="molecule type" value="Genomic_DNA"/>
</dbReference>
<evidence type="ECO:0000313" key="3">
    <source>
        <dbReference type="Proteomes" id="UP001195483"/>
    </source>
</evidence>
<dbReference type="InterPro" id="IPR002035">
    <property type="entry name" value="VWF_A"/>
</dbReference>
<reference evidence="2" key="1">
    <citation type="journal article" date="2021" name="Genome Biol. Evol.">
        <title>A High-Quality Reference Genome for a Parasitic Bivalve with Doubly Uniparental Inheritance (Bivalvia: Unionida).</title>
        <authorList>
            <person name="Smith C.H."/>
        </authorList>
    </citation>
    <scope>NUCLEOTIDE SEQUENCE</scope>
    <source>
        <strain evidence="2">CHS0354</strain>
    </source>
</reference>
<keyword evidence="3" id="KW-1185">Reference proteome</keyword>
<dbReference type="Proteomes" id="UP001195483">
    <property type="component" value="Unassembled WGS sequence"/>
</dbReference>
<feature type="domain" description="VWFA" evidence="1">
    <location>
        <begin position="93"/>
        <end position="198"/>
    </location>
</feature>
<protein>
    <recommendedName>
        <fullName evidence="1">VWFA domain-containing protein</fullName>
    </recommendedName>
</protein>
<reference evidence="2" key="3">
    <citation type="submission" date="2023-05" db="EMBL/GenBank/DDBJ databases">
        <authorList>
            <person name="Smith C.H."/>
        </authorList>
    </citation>
    <scope>NUCLEOTIDE SEQUENCE</scope>
    <source>
        <strain evidence="2">CHS0354</strain>
        <tissue evidence="2">Mantle</tissue>
    </source>
</reference>
<accession>A0AAE0VLV6</accession>
<sequence>MAVRNPTNHIMYPRHHIQSPLLRRRERKVNGRPIYENTSTSVLGVPAGEHLGKLDDNGEINVTYHIVREDNKIHLITDLSTEHVTSVPCVPIRIVLLVDRSGSMIHYFGQKRRYTKITQVKRFAMQLIQSLDIGDEAGIVTFGTDADIFYPLTGVTDDSKAKMLSKLETLDGGRMCRKTNLSAGLKTAFKVFKDAIKT</sequence>
<dbReference type="Pfam" id="PF13519">
    <property type="entry name" value="VWA_2"/>
    <property type="match status" value="1"/>
</dbReference>
<name>A0AAE0VLV6_9BIVA</name>
<dbReference type="SUPFAM" id="SSF53300">
    <property type="entry name" value="vWA-like"/>
    <property type="match status" value="1"/>
</dbReference>
<dbReference type="CDD" id="cd00198">
    <property type="entry name" value="vWFA"/>
    <property type="match status" value="1"/>
</dbReference>
<proteinExistence type="predicted"/>
<dbReference type="InterPro" id="IPR036465">
    <property type="entry name" value="vWFA_dom_sf"/>
</dbReference>
<reference evidence="2" key="2">
    <citation type="journal article" date="2021" name="Genome Biol. Evol.">
        <title>Developing a high-quality reference genome for a parasitic bivalve with doubly uniparental inheritance (Bivalvia: Unionida).</title>
        <authorList>
            <person name="Smith C.H."/>
        </authorList>
    </citation>
    <scope>NUCLEOTIDE SEQUENCE</scope>
    <source>
        <strain evidence="2">CHS0354</strain>
        <tissue evidence="2">Mantle</tissue>
    </source>
</reference>
<dbReference type="Gene3D" id="3.40.50.410">
    <property type="entry name" value="von Willebrand factor, type A domain"/>
    <property type="match status" value="1"/>
</dbReference>
<dbReference type="InterPro" id="IPR051266">
    <property type="entry name" value="CLCR"/>
</dbReference>
<dbReference type="PANTHER" id="PTHR10579:SF43">
    <property type="entry name" value="ZINC FINGER (C3HC4-TYPE RING FINGER) FAMILY PROTEIN"/>
    <property type="match status" value="1"/>
</dbReference>
<organism evidence="2 3">
    <name type="scientific">Potamilus streckersoni</name>
    <dbReference type="NCBI Taxonomy" id="2493646"/>
    <lineage>
        <taxon>Eukaryota</taxon>
        <taxon>Metazoa</taxon>
        <taxon>Spiralia</taxon>
        <taxon>Lophotrochozoa</taxon>
        <taxon>Mollusca</taxon>
        <taxon>Bivalvia</taxon>
        <taxon>Autobranchia</taxon>
        <taxon>Heteroconchia</taxon>
        <taxon>Palaeoheterodonta</taxon>
        <taxon>Unionida</taxon>
        <taxon>Unionoidea</taxon>
        <taxon>Unionidae</taxon>
        <taxon>Ambleminae</taxon>
        <taxon>Lampsilini</taxon>
        <taxon>Potamilus</taxon>
    </lineage>
</organism>
<dbReference type="PROSITE" id="PS50234">
    <property type="entry name" value="VWFA"/>
    <property type="match status" value="1"/>
</dbReference>
<evidence type="ECO:0000259" key="1">
    <source>
        <dbReference type="PROSITE" id="PS50234"/>
    </source>
</evidence>
<gene>
    <name evidence="2" type="ORF">CHS0354_003990</name>
</gene>